<keyword evidence="8" id="KW-0812">Transmembrane</keyword>
<dbReference type="Pfam" id="PF07654">
    <property type="entry name" value="C1-set"/>
    <property type="match status" value="1"/>
</dbReference>
<accession>A0A8J0T6K7</accession>
<dbReference type="InterPro" id="IPR003597">
    <property type="entry name" value="Ig_C1-set"/>
</dbReference>
<evidence type="ECO:0000256" key="8">
    <source>
        <dbReference type="SAM" id="Phobius"/>
    </source>
</evidence>
<proteinExistence type="inferred from homology"/>
<dbReference type="Proteomes" id="UP000008143">
    <property type="component" value="Chromosome 8"/>
</dbReference>
<keyword evidence="10" id="KW-1185">Reference proteome</keyword>
<evidence type="ECO:0000256" key="7">
    <source>
        <dbReference type="RuleBase" id="RU004439"/>
    </source>
</evidence>
<dbReference type="InterPro" id="IPR050208">
    <property type="entry name" value="MHC_class-I_related"/>
</dbReference>
<evidence type="ECO:0000256" key="2">
    <source>
        <dbReference type="ARBA" id="ARBA00022475"/>
    </source>
</evidence>
<dbReference type="SMART" id="SM00407">
    <property type="entry name" value="IGc1"/>
    <property type="match status" value="1"/>
</dbReference>
<dbReference type="InterPro" id="IPR001039">
    <property type="entry name" value="MHC_I_a_a1/a2"/>
</dbReference>
<dbReference type="FunFam" id="3.30.500.10:FF:000003">
    <property type="entry name" value="IgG receptor FcRn large subunit p51"/>
    <property type="match status" value="1"/>
</dbReference>
<dbReference type="AlphaFoldDB" id="A0A8J0T6K7"/>
<dbReference type="OMA" id="KEEPLWE"/>
<dbReference type="InterPro" id="IPR011161">
    <property type="entry name" value="MHC_I-like_Ag-recog"/>
</dbReference>
<evidence type="ECO:0000256" key="6">
    <source>
        <dbReference type="ARBA" id="ARBA00023180"/>
    </source>
</evidence>
<dbReference type="InterPro" id="IPR013783">
    <property type="entry name" value="Ig-like_fold"/>
</dbReference>
<dbReference type="Xenbase" id="XB-GENE-25918940">
    <property type="gene designation" value="mhc1-uba12"/>
</dbReference>
<feature type="domain" description="Ig-like" evidence="9">
    <location>
        <begin position="206"/>
        <end position="291"/>
    </location>
</feature>
<dbReference type="GO" id="GO:0009897">
    <property type="term" value="C:external side of plasma membrane"/>
    <property type="evidence" value="ECO:0000318"/>
    <property type="project" value="GO_Central"/>
</dbReference>
<evidence type="ECO:0000256" key="1">
    <source>
        <dbReference type="ARBA" id="ARBA00004236"/>
    </source>
</evidence>
<dbReference type="InterPro" id="IPR037055">
    <property type="entry name" value="MHC_I-like_Ag-recog_sf"/>
</dbReference>
<gene>
    <name evidence="12" type="primary">mhc1-uba12</name>
    <name evidence="11" type="synonym">LOC100494293</name>
</gene>
<evidence type="ECO:0000256" key="4">
    <source>
        <dbReference type="ARBA" id="ARBA00023136"/>
    </source>
</evidence>
<dbReference type="InterPro" id="IPR036179">
    <property type="entry name" value="Ig-like_dom_sf"/>
</dbReference>
<dbReference type="Gene3D" id="3.30.500.10">
    <property type="entry name" value="MHC class I-like antigen recognition-like"/>
    <property type="match status" value="1"/>
</dbReference>
<sequence>MGCILTLALLFTFGIYVVYSGPHILQYRLTLISTPTPGSPQCTITAYMDGLNYGRYDSDTGHGQALVPSLSIPSLAEHREMQTRHARGVELIQRDKIKFLMGFLNKTNGNGDFHVYQRKFACELHEDGTVRGYEEIAFDGKEFISVDKERVVYVPVTQEALVITELWNKRYDYAKTNKIYLENECIQHMKMYLPYLSTDLERKVPPKVKVSSSESESGTKLHCRVYGFYPRDVEVKWIKNGRDEIHSEEAAQILPNPDGTYQIRVSVGVTPEGGATYSCHIDHSSLEKTLVIPFEPNKRSHFYIIPVAWLLLLLLLIILGALIYRKRMAKGQENFRGGKP</sequence>
<protein>
    <submittedName>
        <fullName evidence="11">Major histocompatibility complex class I-related gene protein-like</fullName>
    </submittedName>
</protein>
<dbReference type="FunFam" id="2.60.40.10:FF:001497">
    <property type="entry name" value="MHC class I antigen"/>
    <property type="match status" value="1"/>
</dbReference>
<keyword evidence="4 8" id="KW-0472">Membrane</keyword>
<dbReference type="SUPFAM" id="SSF54452">
    <property type="entry name" value="MHC antigen-recognition domain"/>
    <property type="match status" value="1"/>
</dbReference>
<reference evidence="11" key="1">
    <citation type="submission" date="2025-08" db="UniProtKB">
        <authorList>
            <consortium name="RefSeq"/>
        </authorList>
    </citation>
    <scope>IDENTIFICATION</scope>
    <source>
        <strain evidence="11">Nigerian</strain>
        <tissue evidence="11">Liver and blood</tissue>
    </source>
</reference>
<comment type="similarity">
    <text evidence="7">Belongs to the MHC class I family.</text>
</comment>
<dbReference type="OrthoDB" id="8936120at2759"/>
<keyword evidence="3" id="KW-0732">Signal</keyword>
<evidence type="ECO:0000256" key="5">
    <source>
        <dbReference type="ARBA" id="ARBA00023157"/>
    </source>
</evidence>
<keyword evidence="5" id="KW-1015">Disulfide bond</keyword>
<organism evidence="10 11">
    <name type="scientific">Xenopus tropicalis</name>
    <name type="common">Western clawed frog</name>
    <name type="synonym">Silurana tropicalis</name>
    <dbReference type="NCBI Taxonomy" id="8364"/>
    <lineage>
        <taxon>Eukaryota</taxon>
        <taxon>Metazoa</taxon>
        <taxon>Chordata</taxon>
        <taxon>Craniata</taxon>
        <taxon>Vertebrata</taxon>
        <taxon>Euteleostomi</taxon>
        <taxon>Amphibia</taxon>
        <taxon>Batrachia</taxon>
        <taxon>Anura</taxon>
        <taxon>Pipoidea</taxon>
        <taxon>Pipidae</taxon>
        <taxon>Xenopodinae</taxon>
        <taxon>Xenopus</taxon>
        <taxon>Silurana</taxon>
    </lineage>
</organism>
<dbReference type="PANTHER" id="PTHR16675">
    <property type="entry name" value="MHC CLASS I-RELATED"/>
    <property type="match status" value="1"/>
</dbReference>
<dbReference type="Gene3D" id="2.60.40.10">
    <property type="entry name" value="Immunoglobulins"/>
    <property type="match status" value="1"/>
</dbReference>
<comment type="subcellular location">
    <subcellularLocation>
        <location evidence="1">Cell membrane</location>
    </subcellularLocation>
</comment>
<dbReference type="AGR" id="Xenbase:XB-GENE-25918940"/>
<feature type="transmembrane region" description="Helical" evidence="8">
    <location>
        <begin position="302"/>
        <end position="324"/>
    </location>
</feature>
<dbReference type="InterPro" id="IPR011162">
    <property type="entry name" value="MHC_I/II-like_Ag-recog"/>
</dbReference>
<dbReference type="InterPro" id="IPR007110">
    <property type="entry name" value="Ig-like_dom"/>
</dbReference>
<evidence type="ECO:0000259" key="9">
    <source>
        <dbReference type="PROSITE" id="PS50835"/>
    </source>
</evidence>
<evidence type="ECO:0000256" key="3">
    <source>
        <dbReference type="ARBA" id="ARBA00022729"/>
    </source>
</evidence>
<dbReference type="Pfam" id="PF00129">
    <property type="entry name" value="MHC_I"/>
    <property type="match status" value="1"/>
</dbReference>
<evidence type="ECO:0000313" key="12">
    <source>
        <dbReference type="Xenbase" id="XB-GENE-25918940"/>
    </source>
</evidence>
<dbReference type="RefSeq" id="XP_017952444.2">
    <property type="nucleotide sequence ID" value="XM_018096955.2"/>
</dbReference>
<dbReference type="KEGG" id="xtr:100494293"/>
<evidence type="ECO:0000313" key="10">
    <source>
        <dbReference type="Proteomes" id="UP000008143"/>
    </source>
</evidence>
<evidence type="ECO:0000313" key="11">
    <source>
        <dbReference type="RefSeq" id="XP_017952444.2"/>
    </source>
</evidence>
<keyword evidence="2" id="KW-1003">Cell membrane</keyword>
<dbReference type="PRINTS" id="PR01638">
    <property type="entry name" value="MHCCLASSI"/>
</dbReference>
<dbReference type="GO" id="GO:0006955">
    <property type="term" value="P:immune response"/>
    <property type="evidence" value="ECO:0000318"/>
    <property type="project" value="GO_Central"/>
</dbReference>
<keyword evidence="6" id="KW-0325">Glycoprotein</keyword>
<dbReference type="PROSITE" id="PS50835">
    <property type="entry name" value="IG_LIKE"/>
    <property type="match status" value="1"/>
</dbReference>
<dbReference type="GO" id="GO:0005615">
    <property type="term" value="C:extracellular space"/>
    <property type="evidence" value="ECO:0000318"/>
    <property type="project" value="GO_Central"/>
</dbReference>
<dbReference type="PANTHER" id="PTHR16675:SF292">
    <property type="entry name" value="MAJOR HISTOCOMPATIBILITY COMPLEX CLASS I-RELATED GENE PROTEIN-LIKE"/>
    <property type="match status" value="1"/>
</dbReference>
<dbReference type="SUPFAM" id="SSF48726">
    <property type="entry name" value="Immunoglobulin"/>
    <property type="match status" value="1"/>
</dbReference>
<name>A0A8J0T6K7_XENTR</name>
<keyword evidence="8" id="KW-1133">Transmembrane helix</keyword>